<keyword evidence="3" id="KW-1185">Reference proteome</keyword>
<comment type="caution">
    <text evidence="2">The sequence shown here is derived from an EMBL/GenBank/DDBJ whole genome shotgun (WGS) entry which is preliminary data.</text>
</comment>
<dbReference type="RefSeq" id="WP_188879601.1">
    <property type="nucleotide sequence ID" value="NZ_BMOQ01000007.1"/>
</dbReference>
<sequence>MSVRAWLGVYLRGAAMGAADAVPGVSGGTIALITGIYTRLIDAIAGLDPRACFALLGPAVRTPIDADARATVRDELVGMDVPFLCVLGIGVVSAVVTVANVVQYFLTTDPVATYAFFFGLVLASVLVLAGDVSLGTPRHVAAAVGGFALAFVASGSAGAHLPANPVTTFLVGALAICAMVLPGISGSLILLTLGQYDRMTGAVHGATAAAFAGDVGAFGEHVTTLVVFAVGAFVGLLSSARVVAWAFEHYRTATLTFLVALMAGALRAPLRLAFGDVPALDVAVVGRFVLLALVGAVVLVALERASGTVGY</sequence>
<accession>A0A830GDI6</accession>
<evidence type="ECO:0000313" key="2">
    <source>
        <dbReference type="EMBL" id="GGN23783.1"/>
    </source>
</evidence>
<dbReference type="OrthoDB" id="313161at2157"/>
<name>A0A830GDI6_9EURY</name>
<proteinExistence type="predicted"/>
<feature type="transmembrane region" description="Helical" evidence="1">
    <location>
        <begin position="169"/>
        <end position="194"/>
    </location>
</feature>
<organism evidence="2 3">
    <name type="scientific">Halarchaeum nitratireducens</name>
    <dbReference type="NCBI Taxonomy" id="489913"/>
    <lineage>
        <taxon>Archaea</taxon>
        <taxon>Methanobacteriati</taxon>
        <taxon>Methanobacteriota</taxon>
        <taxon>Stenosarchaea group</taxon>
        <taxon>Halobacteria</taxon>
        <taxon>Halobacteriales</taxon>
        <taxon>Halobacteriaceae</taxon>
    </lineage>
</organism>
<protein>
    <submittedName>
        <fullName evidence="2">DUF368 domain-containing protein</fullName>
    </submittedName>
</protein>
<feature type="transmembrane region" description="Helical" evidence="1">
    <location>
        <begin position="282"/>
        <end position="302"/>
    </location>
</feature>
<feature type="transmembrane region" description="Helical" evidence="1">
    <location>
        <begin position="141"/>
        <end position="163"/>
    </location>
</feature>
<feature type="transmembrane region" description="Helical" evidence="1">
    <location>
        <begin position="83"/>
        <end position="105"/>
    </location>
</feature>
<feature type="transmembrane region" description="Helical" evidence="1">
    <location>
        <begin position="253"/>
        <end position="270"/>
    </location>
</feature>
<reference evidence="2 3" key="1">
    <citation type="journal article" date="2019" name="Int. J. Syst. Evol. Microbiol.">
        <title>The Global Catalogue of Microorganisms (GCM) 10K type strain sequencing project: providing services to taxonomists for standard genome sequencing and annotation.</title>
        <authorList>
            <consortium name="The Broad Institute Genomics Platform"/>
            <consortium name="The Broad Institute Genome Sequencing Center for Infectious Disease"/>
            <person name="Wu L."/>
            <person name="Ma J."/>
        </authorList>
    </citation>
    <scope>NUCLEOTIDE SEQUENCE [LARGE SCALE GENOMIC DNA]</scope>
    <source>
        <strain evidence="2 3">JCM 16331</strain>
    </source>
</reference>
<feature type="transmembrane region" description="Helical" evidence="1">
    <location>
        <begin position="111"/>
        <end position="129"/>
    </location>
</feature>
<dbReference type="InterPro" id="IPR007163">
    <property type="entry name" value="VCA0040-like"/>
</dbReference>
<dbReference type="EMBL" id="BMOQ01000007">
    <property type="protein sequence ID" value="GGN23783.1"/>
    <property type="molecule type" value="Genomic_DNA"/>
</dbReference>
<keyword evidence="1" id="KW-0472">Membrane</keyword>
<evidence type="ECO:0000313" key="3">
    <source>
        <dbReference type="Proteomes" id="UP000608850"/>
    </source>
</evidence>
<dbReference type="AlphaFoldDB" id="A0A830GDI6"/>
<evidence type="ECO:0000256" key="1">
    <source>
        <dbReference type="SAM" id="Phobius"/>
    </source>
</evidence>
<dbReference type="Proteomes" id="UP000608850">
    <property type="component" value="Unassembled WGS sequence"/>
</dbReference>
<feature type="transmembrane region" description="Helical" evidence="1">
    <location>
        <begin position="225"/>
        <end position="246"/>
    </location>
</feature>
<dbReference type="PANTHER" id="PTHR37308:SF1">
    <property type="entry name" value="POLYPRENYL-PHOSPHATE TRANSPORTER"/>
    <property type="match status" value="1"/>
</dbReference>
<dbReference type="PANTHER" id="PTHR37308">
    <property type="entry name" value="INTEGRAL MEMBRANE PROTEIN"/>
    <property type="match status" value="1"/>
</dbReference>
<keyword evidence="1" id="KW-0812">Transmembrane</keyword>
<keyword evidence="1" id="KW-1133">Transmembrane helix</keyword>
<dbReference type="Pfam" id="PF04018">
    <property type="entry name" value="VCA0040-like"/>
    <property type="match status" value="1"/>
</dbReference>
<gene>
    <name evidence="2" type="ORF">GCM10009021_26760</name>
</gene>